<evidence type="ECO:0000259" key="8">
    <source>
        <dbReference type="PROSITE" id="PS51705"/>
    </source>
</evidence>
<keyword evidence="3 6" id="KW-0460">Magnesium</keyword>
<sequence length="442" mass="47491">MQAGRTPSGGRAVVAARYDGTEPNTDEIRALAGTAGYDVVERVTQRGREDGTYGLGRGKAEELADVAADFDATVVVFDGGLTPGQYGSLVELLPDGVALLDRYRLVLDVFAEGAGSRVAALQVERATLAYELPRLRQTAEESLLNRATEKGSPVLDLERRIDAIDRELDDVRDAAAERRAERRDEGFDLVALAGYTNAGKSTLLHRLADDLSVADHEPTHADLDGTAEVADRLFETLETTTRRATLRGRRTLLADTVGLVDDLPHDLVRSFSGTLGEIGDADAVLAVVDASVDPEALRRRASVAMDVVDDEAEGTVIPVLNKADRVDDEALAERRELVRELATTVHGPVAASALGGEGVDDLRAAVADSLPTERIEFVLPNDGRTQSLLSDLYERGDVEATYEGETVRVELAGRPSVVEEAKRRAEELAAPGGSGESWEQDR</sequence>
<dbReference type="InterPro" id="IPR030394">
    <property type="entry name" value="G_HFLX_dom"/>
</dbReference>
<evidence type="ECO:0000256" key="6">
    <source>
        <dbReference type="PIRSR" id="PIRSR006809-2"/>
    </source>
</evidence>
<protein>
    <submittedName>
        <fullName evidence="9">GTPase HflX</fullName>
    </submittedName>
</protein>
<dbReference type="GO" id="GO:0005737">
    <property type="term" value="C:cytoplasm"/>
    <property type="evidence" value="ECO:0007669"/>
    <property type="project" value="TreeGrafter"/>
</dbReference>
<evidence type="ECO:0000313" key="9">
    <source>
        <dbReference type="EMBL" id="QLG62244.1"/>
    </source>
</evidence>
<feature type="domain" description="Hflx-type G" evidence="8">
    <location>
        <begin position="188"/>
        <end position="374"/>
    </location>
</feature>
<dbReference type="KEGG" id="halu:HUG12_11095"/>
<keyword evidence="2 5" id="KW-0547">Nucleotide-binding</keyword>
<accession>A0A7D5QHI2</accession>
<dbReference type="Gene3D" id="3.40.50.300">
    <property type="entry name" value="P-loop containing nucleotide triphosphate hydrolases"/>
    <property type="match status" value="1"/>
</dbReference>
<dbReference type="InterPro" id="IPR027417">
    <property type="entry name" value="P-loop_NTPase"/>
</dbReference>
<evidence type="ECO:0000256" key="7">
    <source>
        <dbReference type="SAM" id="MobiDB-lite"/>
    </source>
</evidence>
<dbReference type="InterPro" id="IPR006073">
    <property type="entry name" value="GTP-bd"/>
</dbReference>
<feature type="region of interest" description="Disordered" evidence="7">
    <location>
        <begin position="420"/>
        <end position="442"/>
    </location>
</feature>
<dbReference type="EMBL" id="CP058579">
    <property type="protein sequence ID" value="QLG62244.1"/>
    <property type="molecule type" value="Genomic_DNA"/>
</dbReference>
<evidence type="ECO:0000256" key="4">
    <source>
        <dbReference type="ARBA" id="ARBA00023134"/>
    </source>
</evidence>
<evidence type="ECO:0000313" key="10">
    <source>
        <dbReference type="Proteomes" id="UP000509626"/>
    </source>
</evidence>
<dbReference type="PROSITE" id="PS51705">
    <property type="entry name" value="G_HFLX"/>
    <property type="match status" value="1"/>
</dbReference>
<evidence type="ECO:0000256" key="5">
    <source>
        <dbReference type="PIRSR" id="PIRSR006809-1"/>
    </source>
</evidence>
<dbReference type="OrthoDB" id="10150at2157"/>
<name>A0A7D5QHI2_9EURY</name>
<feature type="binding site" evidence="5">
    <location>
        <begin position="194"/>
        <end position="201"/>
    </location>
    <ligand>
        <name>GTP</name>
        <dbReference type="ChEBI" id="CHEBI:37565"/>
    </ligand>
</feature>
<feature type="binding site" evidence="6">
    <location>
        <position position="236"/>
    </location>
    <ligand>
        <name>Mg(2+)</name>
        <dbReference type="ChEBI" id="CHEBI:18420"/>
    </ligand>
</feature>
<dbReference type="Pfam" id="PF01926">
    <property type="entry name" value="MMR_HSR1"/>
    <property type="match status" value="1"/>
</dbReference>
<feature type="binding site" evidence="5">
    <location>
        <begin position="352"/>
        <end position="354"/>
    </location>
    <ligand>
        <name>GTP</name>
        <dbReference type="ChEBI" id="CHEBI:37565"/>
    </ligand>
</feature>
<organism evidence="9 10">
    <name type="scientific">Halorarum salinum</name>
    <dbReference type="NCBI Taxonomy" id="2743089"/>
    <lineage>
        <taxon>Archaea</taxon>
        <taxon>Methanobacteriati</taxon>
        <taxon>Methanobacteriota</taxon>
        <taxon>Stenosarchaea group</taxon>
        <taxon>Halobacteria</taxon>
        <taxon>Halobacteriales</taxon>
        <taxon>Haloferacaceae</taxon>
        <taxon>Halorarum</taxon>
    </lineage>
</organism>
<dbReference type="Proteomes" id="UP000509626">
    <property type="component" value="Chromosome"/>
</dbReference>
<dbReference type="InterPro" id="IPR025121">
    <property type="entry name" value="GTPase_HflX_N"/>
</dbReference>
<evidence type="ECO:0000256" key="1">
    <source>
        <dbReference type="ARBA" id="ARBA00022723"/>
    </source>
</evidence>
<dbReference type="GeneID" id="56038012"/>
<keyword evidence="4 5" id="KW-0342">GTP-binding</keyword>
<dbReference type="PANTHER" id="PTHR10229">
    <property type="entry name" value="GTP-BINDING PROTEIN HFLX"/>
    <property type="match status" value="1"/>
</dbReference>
<dbReference type="PIRSF" id="PIRSF006809">
    <property type="entry name" value="GTP-binding_hflX_prd"/>
    <property type="match status" value="1"/>
</dbReference>
<reference evidence="9 10" key="1">
    <citation type="submission" date="2020-06" db="EMBL/GenBank/DDBJ databases">
        <title>NJ-3-1, isolated from saline soil.</title>
        <authorList>
            <person name="Cui H.L."/>
            <person name="Shi X."/>
        </authorList>
    </citation>
    <scope>NUCLEOTIDE SEQUENCE [LARGE SCALE GENOMIC DNA]</scope>
    <source>
        <strain evidence="9 10">NJ-3-1</strain>
    </source>
</reference>
<dbReference type="GO" id="GO:0005525">
    <property type="term" value="F:GTP binding"/>
    <property type="evidence" value="ECO:0007669"/>
    <property type="project" value="UniProtKB-KW"/>
</dbReference>
<dbReference type="SUPFAM" id="SSF52540">
    <property type="entry name" value="P-loop containing nucleoside triphosphate hydrolases"/>
    <property type="match status" value="1"/>
</dbReference>
<dbReference type="Pfam" id="PF13167">
    <property type="entry name" value="GTP-bdg_N"/>
    <property type="match status" value="1"/>
</dbReference>
<dbReference type="Gene3D" id="3.40.50.11060">
    <property type="entry name" value="GTPase HflX, N-terminal domain"/>
    <property type="match status" value="1"/>
</dbReference>
<keyword evidence="1 6" id="KW-0479">Metal-binding</keyword>
<gene>
    <name evidence="9" type="primary">hflX</name>
    <name evidence="9" type="ORF">HUG12_11095</name>
</gene>
<dbReference type="InterPro" id="IPR016496">
    <property type="entry name" value="GTPase_HflX"/>
</dbReference>
<dbReference type="AlphaFoldDB" id="A0A7D5QHI2"/>
<keyword evidence="10" id="KW-1185">Reference proteome</keyword>
<dbReference type="RefSeq" id="WP_179268829.1">
    <property type="nucleotide sequence ID" value="NZ_CP058579.1"/>
</dbReference>
<dbReference type="NCBIfam" id="TIGR03156">
    <property type="entry name" value="GTP_HflX"/>
    <property type="match status" value="1"/>
</dbReference>
<dbReference type="InterPro" id="IPR042108">
    <property type="entry name" value="GTPase_HflX_N_sf"/>
</dbReference>
<comment type="cofactor">
    <cofactor evidence="6">
        <name>Mg(2+)</name>
        <dbReference type="ChEBI" id="CHEBI:18420"/>
    </cofactor>
</comment>
<feature type="binding site" evidence="5">
    <location>
        <begin position="255"/>
        <end position="258"/>
    </location>
    <ligand>
        <name>GTP</name>
        <dbReference type="ChEBI" id="CHEBI:37565"/>
    </ligand>
</feature>
<evidence type="ECO:0000256" key="3">
    <source>
        <dbReference type="ARBA" id="ARBA00022842"/>
    </source>
</evidence>
<dbReference type="GO" id="GO:0046872">
    <property type="term" value="F:metal ion binding"/>
    <property type="evidence" value="ECO:0007669"/>
    <property type="project" value="UniProtKB-KW"/>
</dbReference>
<dbReference type="GO" id="GO:0043022">
    <property type="term" value="F:ribosome binding"/>
    <property type="evidence" value="ECO:0007669"/>
    <property type="project" value="TreeGrafter"/>
</dbReference>
<dbReference type="PANTHER" id="PTHR10229:SF8">
    <property type="entry name" value="GTPASE HFLX"/>
    <property type="match status" value="1"/>
</dbReference>
<evidence type="ECO:0000256" key="2">
    <source>
        <dbReference type="ARBA" id="ARBA00022741"/>
    </source>
</evidence>
<feature type="binding site" evidence="5">
    <location>
        <begin position="321"/>
        <end position="324"/>
    </location>
    <ligand>
        <name>GTP</name>
        <dbReference type="ChEBI" id="CHEBI:37565"/>
    </ligand>
</feature>
<feature type="binding site" evidence="6">
    <location>
        <position position="201"/>
    </location>
    <ligand>
        <name>Mg(2+)</name>
        <dbReference type="ChEBI" id="CHEBI:18420"/>
    </ligand>
</feature>
<proteinExistence type="predicted"/>